<reference evidence="2" key="1">
    <citation type="submission" date="2022-05" db="EMBL/GenBank/DDBJ databases">
        <title>Description of a novel species of Leclercia; Leclercia tamurae and the Proposal for a Novel Genus Silvania gen. nov. Containing Two Novel Species Silvania hatchlandensis sp. nov. and Silvania confinis sp. nov. Isolated from the Rhizosphere of Oak.</title>
        <authorList>
            <person name="Maddock D.W."/>
            <person name="Brady C.L."/>
            <person name="Denman S."/>
            <person name="Arnold D."/>
        </authorList>
    </citation>
    <scope>NUCLEOTIDE SEQUENCE</scope>
    <source>
        <strain evidence="2">H19S6</strain>
    </source>
</reference>
<gene>
    <name evidence="2" type="ORF">M8014_04545</name>
</gene>
<dbReference type="AlphaFoldDB" id="A0A9J6PY73"/>
<keyword evidence="1" id="KW-0812">Transmembrane</keyword>
<keyword evidence="1" id="KW-0472">Membrane</keyword>
<feature type="transmembrane region" description="Helical" evidence="1">
    <location>
        <begin position="82"/>
        <end position="109"/>
    </location>
</feature>
<proteinExistence type="predicted"/>
<name>A0A9J6PY73_9ENTR</name>
<organism evidence="2 3">
    <name type="scientific">Silvania hatchlandensis</name>
    <dbReference type="NCBI Taxonomy" id="2926469"/>
    <lineage>
        <taxon>Bacteria</taxon>
        <taxon>Pseudomonadati</taxon>
        <taxon>Pseudomonadota</taxon>
        <taxon>Gammaproteobacteria</taxon>
        <taxon>Enterobacterales</taxon>
        <taxon>Enterobacteriaceae</taxon>
        <taxon>Silvania</taxon>
    </lineage>
</organism>
<dbReference type="Proteomes" id="UP001063816">
    <property type="component" value="Unassembled WGS sequence"/>
</dbReference>
<evidence type="ECO:0000256" key="1">
    <source>
        <dbReference type="SAM" id="Phobius"/>
    </source>
</evidence>
<keyword evidence="1" id="KW-1133">Transmembrane helix</keyword>
<evidence type="ECO:0000313" key="2">
    <source>
        <dbReference type="EMBL" id="MCU6663617.1"/>
    </source>
</evidence>
<sequence length="135" mass="16126">MSSKSRNPIVIDRFYEALDENVIAELTPEQKQEIENAIISVTLASRHRVDIRRGFPFFGKRYYMVFLLGRDLRKRIRPESRLSRVVVTFLILFATLFFLFCILLTLYMIKSALGIDVFQHFHVGIWDWWLNLRDR</sequence>
<protein>
    <recommendedName>
        <fullName evidence="4">3-phosphoshikimate 1-carboxyvinyltransferase</fullName>
    </recommendedName>
</protein>
<comment type="caution">
    <text evidence="2">The sequence shown here is derived from an EMBL/GenBank/DDBJ whole genome shotgun (WGS) entry which is preliminary data.</text>
</comment>
<keyword evidence="3" id="KW-1185">Reference proteome</keyword>
<dbReference type="RefSeq" id="WP_271281355.1">
    <property type="nucleotide sequence ID" value="NZ_JAMGZK010000039.1"/>
</dbReference>
<accession>A0A9J6PY73</accession>
<evidence type="ECO:0008006" key="4">
    <source>
        <dbReference type="Google" id="ProtNLM"/>
    </source>
</evidence>
<dbReference type="EMBL" id="JAMGZK010000039">
    <property type="protein sequence ID" value="MCU6663617.1"/>
    <property type="molecule type" value="Genomic_DNA"/>
</dbReference>
<evidence type="ECO:0000313" key="3">
    <source>
        <dbReference type="Proteomes" id="UP001063816"/>
    </source>
</evidence>